<evidence type="ECO:0000313" key="3">
    <source>
        <dbReference type="Proteomes" id="UP001501470"/>
    </source>
</evidence>
<dbReference type="Gene3D" id="2.130.10.10">
    <property type="entry name" value="YVTN repeat-like/Quinoprotein amine dehydrogenase"/>
    <property type="match status" value="1"/>
</dbReference>
<name>A0ABP4MH99_9ACTN</name>
<evidence type="ECO:0000256" key="1">
    <source>
        <dbReference type="SAM" id="Phobius"/>
    </source>
</evidence>
<dbReference type="InterPro" id="IPR036278">
    <property type="entry name" value="Sialidase_sf"/>
</dbReference>
<keyword evidence="1" id="KW-1133">Transmembrane helix</keyword>
<dbReference type="Proteomes" id="UP001501470">
    <property type="component" value="Unassembled WGS sequence"/>
</dbReference>
<proteinExistence type="predicted"/>
<accession>A0ABP4MH99</accession>
<evidence type="ECO:0008006" key="4">
    <source>
        <dbReference type="Google" id="ProtNLM"/>
    </source>
</evidence>
<sequence length="411" mass="44219">MSELRHLLDDLAGSPAPAPRATSDALFDAGRRRHRRRTVVATALATVPILAVGAAIVWLPERHTAPPPADNSPSPSVSTRTVTVGWAEVADSQHAYARAADTIFGTDDGGRTWTARSSLAVQDVTALSVGVVLTRANSSGDDSPPMRLSTDGGRTFADLADESATVPAVPAGAAVLCRAHVALAPCKLSAVDPQTRRISPLAHQPDLIMPSAYNVVDPFGQIQPGGDRIVVAGRAQNTGRPAVAFSDDRGRTWKTHAFTDLPCTKDCNESISVQSSADGTTLYAMVEDREIYEDPERGQLYVYSKHLDGSWTRTGDVIAYTRTESFYRSFVAADGTLFVGTSRTLQVGTELNYLELRNGHFAPADLDGLSPTAMPVRRNRSGDGYFALDTMAYALYQSSDGRHWTTFPLMR</sequence>
<dbReference type="SUPFAM" id="SSF50939">
    <property type="entry name" value="Sialidases"/>
    <property type="match status" value="1"/>
</dbReference>
<keyword evidence="1" id="KW-0812">Transmembrane</keyword>
<gene>
    <name evidence="2" type="ORF">GCM10009827_072330</name>
</gene>
<keyword evidence="1" id="KW-0472">Membrane</keyword>
<keyword evidence="3" id="KW-1185">Reference proteome</keyword>
<organism evidence="2 3">
    <name type="scientific">Dactylosporangium maewongense</name>
    <dbReference type="NCBI Taxonomy" id="634393"/>
    <lineage>
        <taxon>Bacteria</taxon>
        <taxon>Bacillati</taxon>
        <taxon>Actinomycetota</taxon>
        <taxon>Actinomycetes</taxon>
        <taxon>Micromonosporales</taxon>
        <taxon>Micromonosporaceae</taxon>
        <taxon>Dactylosporangium</taxon>
    </lineage>
</organism>
<dbReference type="EMBL" id="BAAAQD010000016">
    <property type="protein sequence ID" value="GAA1542324.1"/>
    <property type="molecule type" value="Genomic_DNA"/>
</dbReference>
<dbReference type="InterPro" id="IPR015943">
    <property type="entry name" value="WD40/YVTN_repeat-like_dom_sf"/>
</dbReference>
<comment type="caution">
    <text evidence="2">The sequence shown here is derived from an EMBL/GenBank/DDBJ whole genome shotgun (WGS) entry which is preliminary data.</text>
</comment>
<protein>
    <recommendedName>
        <fullName evidence="4">Exo-alpha-sialidase</fullName>
    </recommendedName>
</protein>
<reference evidence="3" key="1">
    <citation type="journal article" date="2019" name="Int. J. Syst. Evol. Microbiol.">
        <title>The Global Catalogue of Microorganisms (GCM) 10K type strain sequencing project: providing services to taxonomists for standard genome sequencing and annotation.</title>
        <authorList>
            <consortium name="The Broad Institute Genomics Platform"/>
            <consortium name="The Broad Institute Genome Sequencing Center for Infectious Disease"/>
            <person name="Wu L."/>
            <person name="Ma J."/>
        </authorList>
    </citation>
    <scope>NUCLEOTIDE SEQUENCE [LARGE SCALE GENOMIC DNA]</scope>
    <source>
        <strain evidence="3">JCM 15933</strain>
    </source>
</reference>
<evidence type="ECO:0000313" key="2">
    <source>
        <dbReference type="EMBL" id="GAA1542324.1"/>
    </source>
</evidence>
<feature type="transmembrane region" description="Helical" evidence="1">
    <location>
        <begin position="39"/>
        <end position="59"/>
    </location>
</feature>
<dbReference type="RefSeq" id="WP_344507184.1">
    <property type="nucleotide sequence ID" value="NZ_BAAAQD010000016.1"/>
</dbReference>